<evidence type="ECO:0000256" key="1">
    <source>
        <dbReference type="ARBA" id="ARBA00001962"/>
    </source>
</evidence>
<evidence type="ECO:0000313" key="7">
    <source>
        <dbReference type="EMBL" id="MDC7228623.1"/>
    </source>
</evidence>
<dbReference type="CDD" id="cd08183">
    <property type="entry name" value="Fe-ADH-like"/>
    <property type="match status" value="1"/>
</dbReference>
<dbReference type="EMBL" id="JAQQAL010000052">
    <property type="protein sequence ID" value="MDC7228623.1"/>
    <property type="molecule type" value="Genomic_DNA"/>
</dbReference>
<organism evidence="7 8">
    <name type="scientific">Candidatus Thalassospirochaeta sargassi</name>
    <dbReference type="NCBI Taxonomy" id="3119039"/>
    <lineage>
        <taxon>Bacteria</taxon>
        <taxon>Pseudomonadati</taxon>
        <taxon>Spirochaetota</taxon>
        <taxon>Spirochaetia</taxon>
        <taxon>Spirochaetales</taxon>
        <taxon>Spirochaetaceae</taxon>
        <taxon>Candidatus Thalassospirochaeta</taxon>
    </lineage>
</organism>
<dbReference type="Gene3D" id="3.40.50.1970">
    <property type="match status" value="1"/>
</dbReference>
<dbReference type="GO" id="GO:0046872">
    <property type="term" value="F:metal ion binding"/>
    <property type="evidence" value="ECO:0007669"/>
    <property type="project" value="InterPro"/>
</dbReference>
<dbReference type="GO" id="GO:0004022">
    <property type="term" value="F:alcohol dehydrogenase (NAD+) activity"/>
    <property type="evidence" value="ECO:0007669"/>
    <property type="project" value="TreeGrafter"/>
</dbReference>
<protein>
    <submittedName>
        <fullName evidence="7">Iron-containing alcohol dehydrogenase</fullName>
    </submittedName>
</protein>
<dbReference type="PANTHER" id="PTHR11496">
    <property type="entry name" value="ALCOHOL DEHYDROGENASE"/>
    <property type="match status" value="1"/>
</dbReference>
<dbReference type="Proteomes" id="UP001221217">
    <property type="component" value="Unassembled WGS sequence"/>
</dbReference>
<dbReference type="Pfam" id="PF00465">
    <property type="entry name" value="Fe-ADH"/>
    <property type="match status" value="1"/>
</dbReference>
<dbReference type="InterPro" id="IPR001670">
    <property type="entry name" value="ADH_Fe/GldA"/>
</dbReference>
<evidence type="ECO:0000256" key="2">
    <source>
        <dbReference type="ARBA" id="ARBA00007358"/>
    </source>
</evidence>
<dbReference type="Pfam" id="PF25137">
    <property type="entry name" value="ADH_Fe_C"/>
    <property type="match status" value="1"/>
</dbReference>
<comment type="similarity">
    <text evidence="2">Belongs to the iron-containing alcohol dehydrogenase family.</text>
</comment>
<name>A0AAJ1IIM8_9SPIO</name>
<feature type="domain" description="Fe-containing alcohol dehydrogenase-like C-terminal" evidence="6">
    <location>
        <begin position="194"/>
        <end position="397"/>
    </location>
</feature>
<dbReference type="PANTHER" id="PTHR11496:SF102">
    <property type="entry name" value="ALCOHOL DEHYDROGENASE 4"/>
    <property type="match status" value="1"/>
</dbReference>
<feature type="domain" description="Alcohol dehydrogenase iron-type/glycerol dehydrogenase GldA" evidence="5">
    <location>
        <begin position="12"/>
        <end position="182"/>
    </location>
</feature>
<sequence>MNISPFTLCTNKKLIFKPGSIEYIATELKFYGDNTVIITGGKSLSAGGKLEKIEKSLKDCGISFSLFQVSDEPSPELIDEITEQLRGRAIDSIAAIGGGSVIDTGKAVSAMLREEGSICDFLEGIGTRTTSGDKLPFIAVPTTAGTGSEATYNAVISRVGENGFKKSLRNQNYVPEIAIIDPELYAGAPASVAASSGMDALAQLIESYLSTKSTFYTDLMLPGAIEAVFEALPIVTADKDDEEICDEVCSDAWEKMAYGAYISGLALANCGYCIVHGMAGAVGGFYKAPHGVICGALLAEGMKQTLNRLEKEDPDSPALLKAAKLGHIFAKSEDMLPKEARARFIQMLESLTESLGIPKLSKFGINEDSLQKIADASSNKNSPAVFEKNEIIEILRNRL</sequence>
<evidence type="ECO:0000259" key="5">
    <source>
        <dbReference type="Pfam" id="PF00465"/>
    </source>
</evidence>
<dbReference type="SUPFAM" id="SSF56796">
    <property type="entry name" value="Dehydroquinate synthase-like"/>
    <property type="match status" value="1"/>
</dbReference>
<dbReference type="Gene3D" id="1.20.1090.10">
    <property type="entry name" value="Dehydroquinate synthase-like - alpha domain"/>
    <property type="match status" value="1"/>
</dbReference>
<keyword evidence="3" id="KW-0560">Oxidoreductase</keyword>
<dbReference type="AlphaFoldDB" id="A0AAJ1IIM8"/>
<comment type="caution">
    <text evidence="7">The sequence shown here is derived from an EMBL/GenBank/DDBJ whole genome shotgun (WGS) entry which is preliminary data.</text>
</comment>
<dbReference type="InterPro" id="IPR056798">
    <property type="entry name" value="ADH_Fe_C"/>
</dbReference>
<comment type="cofactor">
    <cofactor evidence="1">
        <name>Fe cation</name>
        <dbReference type="ChEBI" id="CHEBI:24875"/>
    </cofactor>
</comment>
<evidence type="ECO:0000256" key="3">
    <source>
        <dbReference type="ARBA" id="ARBA00023002"/>
    </source>
</evidence>
<accession>A0AAJ1IIM8</accession>
<evidence type="ECO:0000256" key="4">
    <source>
        <dbReference type="ARBA" id="ARBA00023027"/>
    </source>
</evidence>
<dbReference type="InterPro" id="IPR039697">
    <property type="entry name" value="Alcohol_dehydrogenase_Fe"/>
</dbReference>
<dbReference type="FunFam" id="3.40.50.1970:FF:000003">
    <property type="entry name" value="Alcohol dehydrogenase, iron-containing"/>
    <property type="match status" value="1"/>
</dbReference>
<evidence type="ECO:0000313" key="8">
    <source>
        <dbReference type="Proteomes" id="UP001221217"/>
    </source>
</evidence>
<keyword evidence="4" id="KW-0520">NAD</keyword>
<reference evidence="7 8" key="1">
    <citation type="submission" date="2022-12" db="EMBL/GenBank/DDBJ databases">
        <title>Metagenome assembled genome from gulf of manar.</title>
        <authorList>
            <person name="Kohli P."/>
            <person name="Pk S."/>
            <person name="Venkata Ramana C."/>
            <person name="Sasikala C."/>
        </authorList>
    </citation>
    <scope>NUCLEOTIDE SEQUENCE [LARGE SCALE GENOMIC DNA]</scope>
    <source>
        <strain evidence="7">JB008</strain>
    </source>
</reference>
<dbReference type="PROSITE" id="PS00913">
    <property type="entry name" value="ADH_IRON_1"/>
    <property type="match status" value="1"/>
</dbReference>
<gene>
    <name evidence="7" type="ORF">PQJ61_17810</name>
</gene>
<proteinExistence type="inferred from homology"/>
<evidence type="ECO:0000259" key="6">
    <source>
        <dbReference type="Pfam" id="PF25137"/>
    </source>
</evidence>
<dbReference type="InterPro" id="IPR018211">
    <property type="entry name" value="ADH_Fe_CS"/>
</dbReference>